<dbReference type="Proteomes" id="UP000718715">
    <property type="component" value="Unassembled WGS sequence"/>
</dbReference>
<sequence length="117" mass="12967">MVINGWCFKQSSPGGVKKTGRNPTDRGKQGVKRSLLTDTNGLPLAIVITGANVHDIKLALDTVDNCQTGMKHLPLNLCVDKGYDSQELRASLMERHFIPHVRSRGEEKIEPENSEEK</sequence>
<reference evidence="1" key="1">
    <citation type="submission" date="2018-03" db="EMBL/GenBank/DDBJ databases">
        <title>Genomic characterization of a polymicrobial infection associated with a disease outbreak in Pacific white shrimp (Litopenaeus vannamei).</title>
        <authorList>
            <person name="Turner J.W."/>
            <person name="Bachand P.T."/>
            <person name="Tallman J."/>
            <person name="Elledge N.C."/>
            <person name="Pinnell L.J."/>
            <person name="Laughlin R.C."/>
            <person name="Zimba P.V."/>
        </authorList>
    </citation>
    <scope>NUCLEOTIDE SEQUENCE</scope>
    <source>
        <strain evidence="1">Hep-2b-22</strain>
    </source>
</reference>
<proteinExistence type="predicted"/>
<evidence type="ECO:0000313" key="1">
    <source>
        <dbReference type="EMBL" id="TMX70291.1"/>
    </source>
</evidence>
<dbReference type="EMBL" id="PZOJ01000127">
    <property type="protein sequence ID" value="TMX70291.1"/>
    <property type="molecule type" value="Genomic_DNA"/>
</dbReference>
<protein>
    <submittedName>
        <fullName evidence="1">Uncharacterized protein</fullName>
    </submittedName>
</protein>
<organism evidence="1 2">
    <name type="scientific">Photobacterium damselae</name>
    <dbReference type="NCBI Taxonomy" id="38293"/>
    <lineage>
        <taxon>Bacteria</taxon>
        <taxon>Pseudomonadati</taxon>
        <taxon>Pseudomonadota</taxon>
        <taxon>Gammaproteobacteria</taxon>
        <taxon>Vibrionales</taxon>
        <taxon>Vibrionaceae</taxon>
        <taxon>Photobacterium</taxon>
    </lineage>
</organism>
<gene>
    <name evidence="1" type="ORF">DA092_20600</name>
</gene>
<name>A0ACD3SU88_PHODM</name>
<evidence type="ECO:0000313" key="2">
    <source>
        <dbReference type="Proteomes" id="UP000718715"/>
    </source>
</evidence>
<accession>A0ACD3SU88</accession>
<keyword evidence="2" id="KW-1185">Reference proteome</keyword>
<comment type="caution">
    <text evidence="1">The sequence shown here is derived from an EMBL/GenBank/DDBJ whole genome shotgun (WGS) entry which is preliminary data.</text>
</comment>